<comment type="caution">
    <text evidence="2">The sequence shown here is derived from an EMBL/GenBank/DDBJ whole genome shotgun (WGS) entry which is preliminary data.</text>
</comment>
<evidence type="ECO:0000313" key="4">
    <source>
        <dbReference type="Proteomes" id="UP000535954"/>
    </source>
</evidence>
<evidence type="ECO:0000313" key="6">
    <source>
        <dbReference type="Proteomes" id="UP000586252"/>
    </source>
</evidence>
<dbReference type="Proteomes" id="UP000583279">
    <property type="component" value="Unassembled WGS sequence"/>
</dbReference>
<reference evidence="4 5" key="1">
    <citation type="journal article" date="2020" name="Front. Microbiol.">
        <title>Genetic Organization of the aprX-lipA2 Operon Affects the Proteolytic Potential of Pseudomonas Species in Milk.</title>
        <authorList>
            <person name="Maier C."/>
            <person name="Huptas C."/>
            <person name="von Neubeck M."/>
            <person name="Scherer S."/>
            <person name="Wenning M."/>
            <person name="Lucking G."/>
        </authorList>
    </citation>
    <scope>NUCLEOTIDE SEQUENCE [LARGE SCALE GENOMIC DNA]</scope>
    <source>
        <strain evidence="1 5">WS 4997</strain>
        <strain evidence="3 6">WS 5404</strain>
        <strain evidence="2 4">WS 5405</strain>
    </source>
</reference>
<dbReference type="NCBIfam" id="TIGR03949">
    <property type="entry name" value="bact_IIb_cerein"/>
    <property type="match status" value="1"/>
</dbReference>
<dbReference type="AlphaFoldDB" id="A0A7Y1LYR3"/>
<evidence type="ECO:0000313" key="3">
    <source>
        <dbReference type="EMBL" id="NNA82726.1"/>
    </source>
</evidence>
<evidence type="ECO:0000313" key="1">
    <source>
        <dbReference type="EMBL" id="NNA46024.1"/>
    </source>
</evidence>
<dbReference type="EMBL" id="JAAQYI010000020">
    <property type="protein sequence ID" value="NNA82726.1"/>
    <property type="molecule type" value="Genomic_DNA"/>
</dbReference>
<gene>
    <name evidence="2" type="ORF">HBO13_05255</name>
    <name evidence="1" type="ORF">HBO18_18010</name>
    <name evidence="3" type="ORF">HBO30_28900</name>
</gene>
<dbReference type="RefSeq" id="WP_122993371.1">
    <property type="nucleotide sequence ID" value="NZ_JAAQYH010000002.1"/>
</dbReference>
<sequence>MRKLTDDEIQTIAGGVHPAVVVIGGAIGGGTSAYLSGGSPGQIAGAAVMGGVSAGYSAVASVATGVGKGVYYAYSVATASATGLFTRNISSS</sequence>
<evidence type="ECO:0000313" key="5">
    <source>
        <dbReference type="Proteomes" id="UP000583279"/>
    </source>
</evidence>
<dbReference type="Proteomes" id="UP000535954">
    <property type="component" value="Unassembled WGS sequence"/>
</dbReference>
<dbReference type="EMBL" id="JAAQYH010000002">
    <property type="protein sequence ID" value="NNA72054.1"/>
    <property type="molecule type" value="Genomic_DNA"/>
</dbReference>
<name>A0A7Y1LYR3_9PSED</name>
<evidence type="ECO:0000313" key="2">
    <source>
        <dbReference type="EMBL" id="NNA72054.1"/>
    </source>
</evidence>
<dbReference type="InterPro" id="IPR023991">
    <property type="entry name" value="Bacteriocin_IIb_lactobn/cerein"/>
</dbReference>
<dbReference type="GeneID" id="99804871"/>
<dbReference type="Proteomes" id="UP000586252">
    <property type="component" value="Unassembled WGS sequence"/>
</dbReference>
<dbReference type="EMBL" id="JAAQYK010000006">
    <property type="protein sequence ID" value="NNA46024.1"/>
    <property type="molecule type" value="Genomic_DNA"/>
</dbReference>
<protein>
    <submittedName>
        <fullName evidence="2">Class IIb bacteriocin, lactobin A/cerein 7B family</fullName>
    </submittedName>
</protein>
<organism evidence="2 4">
    <name type="scientific">Pseudomonas lactis</name>
    <dbReference type="NCBI Taxonomy" id="1615674"/>
    <lineage>
        <taxon>Bacteria</taxon>
        <taxon>Pseudomonadati</taxon>
        <taxon>Pseudomonadota</taxon>
        <taxon>Gammaproteobacteria</taxon>
        <taxon>Pseudomonadales</taxon>
        <taxon>Pseudomonadaceae</taxon>
        <taxon>Pseudomonas</taxon>
    </lineage>
</organism>
<accession>A0A7Y1LYR3</accession>
<proteinExistence type="predicted"/>